<feature type="transmembrane region" description="Helical" evidence="5">
    <location>
        <begin position="159"/>
        <end position="178"/>
    </location>
</feature>
<dbReference type="GO" id="GO:0016020">
    <property type="term" value="C:membrane"/>
    <property type="evidence" value="ECO:0007669"/>
    <property type="project" value="UniProtKB-SubCell"/>
</dbReference>
<dbReference type="Proteomes" id="UP000693970">
    <property type="component" value="Unassembled WGS sequence"/>
</dbReference>
<feature type="transmembrane region" description="Helical" evidence="5">
    <location>
        <begin position="67"/>
        <end position="89"/>
    </location>
</feature>
<dbReference type="AlphaFoldDB" id="A0A9K3KEH4"/>
<keyword evidence="3 5" id="KW-1133">Transmembrane helix</keyword>
<accession>A0A9K3KEH4</accession>
<feature type="transmembrane region" description="Helical" evidence="5">
    <location>
        <begin position="134"/>
        <end position="153"/>
    </location>
</feature>
<evidence type="ECO:0000256" key="1">
    <source>
        <dbReference type="ARBA" id="ARBA00004141"/>
    </source>
</evidence>
<keyword evidence="7" id="KW-1185">Reference proteome</keyword>
<organism evidence="6 7">
    <name type="scientific">Nitzschia inconspicua</name>
    <dbReference type="NCBI Taxonomy" id="303405"/>
    <lineage>
        <taxon>Eukaryota</taxon>
        <taxon>Sar</taxon>
        <taxon>Stramenopiles</taxon>
        <taxon>Ochrophyta</taxon>
        <taxon>Bacillariophyta</taxon>
        <taxon>Bacillariophyceae</taxon>
        <taxon>Bacillariophycidae</taxon>
        <taxon>Bacillariales</taxon>
        <taxon>Bacillariaceae</taxon>
        <taxon>Nitzschia</taxon>
    </lineage>
</organism>
<dbReference type="OrthoDB" id="43431at2759"/>
<evidence type="ECO:0000313" key="7">
    <source>
        <dbReference type="Proteomes" id="UP000693970"/>
    </source>
</evidence>
<keyword evidence="4 5" id="KW-0472">Membrane</keyword>
<proteinExistence type="predicted"/>
<dbReference type="PANTHER" id="PTHR28128">
    <property type="entry name" value="GOLGI APPARATUS MEMBRANE PROTEIN TVP15"/>
    <property type="match status" value="1"/>
</dbReference>
<evidence type="ECO:0000256" key="3">
    <source>
        <dbReference type="ARBA" id="ARBA00022989"/>
    </source>
</evidence>
<gene>
    <name evidence="6" type="ORF">IV203_007262</name>
</gene>
<dbReference type="EMBL" id="JAGRRH010000025">
    <property type="protein sequence ID" value="KAG7342170.1"/>
    <property type="molecule type" value="Genomic_DNA"/>
</dbReference>
<evidence type="ECO:0000313" key="6">
    <source>
        <dbReference type="EMBL" id="KAG7342170.1"/>
    </source>
</evidence>
<comment type="subcellular location">
    <subcellularLocation>
        <location evidence="1">Membrane</location>
        <topology evidence="1">Multi-pass membrane protein</topology>
    </subcellularLocation>
</comment>
<evidence type="ECO:0000256" key="2">
    <source>
        <dbReference type="ARBA" id="ARBA00022692"/>
    </source>
</evidence>
<evidence type="ECO:0000256" key="5">
    <source>
        <dbReference type="SAM" id="Phobius"/>
    </source>
</evidence>
<dbReference type="Pfam" id="PF08507">
    <property type="entry name" value="COPI_assoc"/>
    <property type="match status" value="1"/>
</dbReference>
<evidence type="ECO:0000256" key="4">
    <source>
        <dbReference type="ARBA" id="ARBA00023136"/>
    </source>
</evidence>
<keyword evidence="2 5" id="KW-0812">Transmembrane</keyword>
<dbReference type="PANTHER" id="PTHR28128:SF1">
    <property type="entry name" value="GOLGI APPARATUS MEMBRANE PROTEIN TVP15"/>
    <property type="match status" value="1"/>
</dbReference>
<dbReference type="InterPro" id="IPR013714">
    <property type="entry name" value="Golgi_TVP15"/>
</dbReference>
<name>A0A9K3KEH4_9STRA</name>
<feature type="transmembrane region" description="Helical" evidence="5">
    <location>
        <begin position="95"/>
        <end position="114"/>
    </location>
</feature>
<sequence>MSYHNNNFPATATGGNNTNAASTDFASTISQFAQAAFTKQNIEAATNYTKEQAVELKKQAQDGDHSLRFLGVVAGLACVVVGILGLVFRFLRFDIIGALIDFYIVILGAIVIVLEGKNALLPAKLVDNIHKYALFLKFLWGRGSLYFVIGTLLLSQFDLLNLIAGGYMCAVGVLYILVGKRTAAKLKTLRKFIYSEQTLRTRYNEADIEGIGLNMSQFKTLCFNLGLDLTRRELEAAFGHIQTKFNTERLSYQDFQAWWNEDAEQQVDDTSFDFV</sequence>
<reference evidence="6" key="1">
    <citation type="journal article" date="2021" name="Sci. Rep.">
        <title>Diploid genomic architecture of Nitzschia inconspicua, an elite biomass production diatom.</title>
        <authorList>
            <person name="Oliver A."/>
            <person name="Podell S."/>
            <person name="Pinowska A."/>
            <person name="Traller J.C."/>
            <person name="Smith S.R."/>
            <person name="McClure R."/>
            <person name="Beliaev A."/>
            <person name="Bohutskyi P."/>
            <person name="Hill E.A."/>
            <person name="Rabines A."/>
            <person name="Zheng H."/>
            <person name="Allen L.Z."/>
            <person name="Kuo A."/>
            <person name="Grigoriev I.V."/>
            <person name="Allen A.E."/>
            <person name="Hazlebeck D."/>
            <person name="Allen E.E."/>
        </authorList>
    </citation>
    <scope>NUCLEOTIDE SEQUENCE</scope>
    <source>
        <strain evidence="6">Hildebrandi</strain>
    </source>
</reference>
<reference evidence="6" key="2">
    <citation type="submission" date="2021-04" db="EMBL/GenBank/DDBJ databases">
        <authorList>
            <person name="Podell S."/>
        </authorList>
    </citation>
    <scope>NUCLEOTIDE SEQUENCE</scope>
    <source>
        <strain evidence="6">Hildebrandi</strain>
    </source>
</reference>
<protein>
    <submittedName>
        <fullName evidence="6">COPI associated protein</fullName>
    </submittedName>
</protein>
<comment type="caution">
    <text evidence="6">The sequence shown here is derived from an EMBL/GenBank/DDBJ whole genome shotgun (WGS) entry which is preliminary data.</text>
</comment>